<feature type="transmembrane region" description="Helical" evidence="5">
    <location>
        <begin position="157"/>
        <end position="179"/>
    </location>
</feature>
<proteinExistence type="predicted"/>
<comment type="caution">
    <text evidence="6">The sequence shown here is derived from an EMBL/GenBank/DDBJ whole genome shotgun (WGS) entry which is preliminary data.</text>
</comment>
<accession>A0AA38RVM9</accession>
<name>A0AA38RVM9_9PEZI</name>
<gene>
    <name evidence="6" type="ORF">NKR19_g5859</name>
</gene>
<evidence type="ECO:0000256" key="2">
    <source>
        <dbReference type="ARBA" id="ARBA00022692"/>
    </source>
</evidence>
<comment type="subcellular location">
    <subcellularLocation>
        <location evidence="1">Membrane</location>
        <topology evidence="1">Multi-pass membrane protein</topology>
    </subcellularLocation>
</comment>
<dbReference type="PANTHER" id="PTHR31465:SF27">
    <property type="entry name" value="DOMAIN PROTEIN, PUTATIVE (AFU_ORTHOLOGUE AFUA_3G01030)-RELATED"/>
    <property type="match status" value="1"/>
</dbReference>
<keyword evidence="4 5" id="KW-0472">Membrane</keyword>
<dbReference type="InterPro" id="IPR007568">
    <property type="entry name" value="RTA1"/>
</dbReference>
<reference evidence="6" key="1">
    <citation type="submission" date="2022-07" db="EMBL/GenBank/DDBJ databases">
        <title>Fungi with potential for degradation of polypropylene.</title>
        <authorList>
            <person name="Gostincar C."/>
        </authorList>
    </citation>
    <scope>NUCLEOTIDE SEQUENCE</scope>
    <source>
        <strain evidence="6">EXF-13287</strain>
    </source>
</reference>
<feature type="transmembrane region" description="Helical" evidence="5">
    <location>
        <begin position="12"/>
        <end position="32"/>
    </location>
</feature>
<keyword evidence="3 5" id="KW-1133">Transmembrane helix</keyword>
<evidence type="ECO:0000313" key="6">
    <source>
        <dbReference type="EMBL" id="KAJ9148822.1"/>
    </source>
</evidence>
<feature type="transmembrane region" description="Helical" evidence="5">
    <location>
        <begin position="237"/>
        <end position="256"/>
    </location>
</feature>
<sequence>MPTLESHNGYYLWHYVPSIAAAILFAILYLAITGAHLWRMIQSRTWFCIPFVIGGFFEVIGYIARAASSNHTGELIPYLIQSIFLLLPPVLFAATLYMTLGRVVRSVQAERHSIIPPRWLTKIFVGGDVFSFLVQGSGAGLMSGGGGGDSQLTGQRIVIGGLILQVAMFGVFVVTALHFNLRFRRSGQAEGWAHVPWQGMLNMLYVTSGFVMVRNVFRVVEFGVGNDGYLLSTEWPLYVFDGVLMLCTMCWFFWRYPSDIKAHLLRPDGMTELRSADEESVAQLRAERRKPDSY</sequence>
<dbReference type="AlphaFoldDB" id="A0AA38RVM9"/>
<dbReference type="Proteomes" id="UP001174691">
    <property type="component" value="Unassembled WGS sequence"/>
</dbReference>
<keyword evidence="7" id="KW-1185">Reference proteome</keyword>
<dbReference type="GO" id="GO:0016020">
    <property type="term" value="C:membrane"/>
    <property type="evidence" value="ECO:0007669"/>
    <property type="project" value="UniProtKB-SubCell"/>
</dbReference>
<feature type="transmembrane region" description="Helical" evidence="5">
    <location>
        <begin position="44"/>
        <end position="64"/>
    </location>
</feature>
<dbReference type="Pfam" id="PF04479">
    <property type="entry name" value="RTA1"/>
    <property type="match status" value="1"/>
</dbReference>
<evidence type="ECO:0000256" key="3">
    <source>
        <dbReference type="ARBA" id="ARBA00022989"/>
    </source>
</evidence>
<keyword evidence="2 5" id="KW-0812">Transmembrane</keyword>
<feature type="transmembrane region" description="Helical" evidence="5">
    <location>
        <begin position="200"/>
        <end position="217"/>
    </location>
</feature>
<evidence type="ECO:0000256" key="5">
    <source>
        <dbReference type="SAM" id="Phobius"/>
    </source>
</evidence>
<feature type="transmembrane region" description="Helical" evidence="5">
    <location>
        <begin position="119"/>
        <end position="137"/>
    </location>
</feature>
<protein>
    <submittedName>
        <fullName evidence="6">RTA1-domain-containing protein</fullName>
    </submittedName>
</protein>
<feature type="transmembrane region" description="Helical" evidence="5">
    <location>
        <begin position="76"/>
        <end position="98"/>
    </location>
</feature>
<dbReference type="PANTHER" id="PTHR31465">
    <property type="entry name" value="PROTEIN RTA1-RELATED"/>
    <property type="match status" value="1"/>
</dbReference>
<dbReference type="EMBL" id="JANBVN010000084">
    <property type="protein sequence ID" value="KAJ9148822.1"/>
    <property type="molecule type" value="Genomic_DNA"/>
</dbReference>
<evidence type="ECO:0000256" key="4">
    <source>
        <dbReference type="ARBA" id="ARBA00023136"/>
    </source>
</evidence>
<organism evidence="6 7">
    <name type="scientific">Coniochaeta hoffmannii</name>
    <dbReference type="NCBI Taxonomy" id="91930"/>
    <lineage>
        <taxon>Eukaryota</taxon>
        <taxon>Fungi</taxon>
        <taxon>Dikarya</taxon>
        <taxon>Ascomycota</taxon>
        <taxon>Pezizomycotina</taxon>
        <taxon>Sordariomycetes</taxon>
        <taxon>Sordariomycetidae</taxon>
        <taxon>Coniochaetales</taxon>
        <taxon>Coniochaetaceae</taxon>
        <taxon>Coniochaeta</taxon>
    </lineage>
</organism>
<evidence type="ECO:0000256" key="1">
    <source>
        <dbReference type="ARBA" id="ARBA00004141"/>
    </source>
</evidence>
<evidence type="ECO:0000313" key="7">
    <source>
        <dbReference type="Proteomes" id="UP001174691"/>
    </source>
</evidence>